<organism evidence="14">
    <name type="scientific">Schistocephalus solidus</name>
    <name type="common">Tapeworm</name>
    <dbReference type="NCBI Taxonomy" id="70667"/>
    <lineage>
        <taxon>Eukaryota</taxon>
        <taxon>Metazoa</taxon>
        <taxon>Spiralia</taxon>
        <taxon>Lophotrochozoa</taxon>
        <taxon>Platyhelminthes</taxon>
        <taxon>Cestoda</taxon>
        <taxon>Eucestoda</taxon>
        <taxon>Diphyllobothriidea</taxon>
        <taxon>Diphyllobothriidae</taxon>
        <taxon>Schistocephalus</taxon>
    </lineage>
</organism>
<evidence type="ECO:0008006" key="15">
    <source>
        <dbReference type="Google" id="ProtNLM"/>
    </source>
</evidence>
<dbReference type="GO" id="GO:0000977">
    <property type="term" value="F:RNA polymerase II transcription regulatory region sequence-specific DNA binding"/>
    <property type="evidence" value="ECO:0007669"/>
    <property type="project" value="TreeGrafter"/>
</dbReference>
<keyword evidence="5 10" id="KW-0863">Zinc-finger</keyword>
<keyword evidence="7" id="KW-0805">Transcription regulation</keyword>
<feature type="non-terminal residue" evidence="14">
    <location>
        <position position="1"/>
    </location>
</feature>
<evidence type="ECO:0000256" key="3">
    <source>
        <dbReference type="ARBA" id="ARBA00022723"/>
    </source>
</evidence>
<evidence type="ECO:0000256" key="11">
    <source>
        <dbReference type="SAM" id="MobiDB-lite"/>
    </source>
</evidence>
<dbReference type="InterPro" id="IPR001841">
    <property type="entry name" value="Znf_RING"/>
</dbReference>
<protein>
    <recommendedName>
        <fullName evidence="15">NF-X1-type zinc finger protein NFXL1</fullName>
    </recommendedName>
</protein>
<dbReference type="PROSITE" id="PS50089">
    <property type="entry name" value="ZF_RING_2"/>
    <property type="match status" value="1"/>
</dbReference>
<evidence type="ECO:0000256" key="1">
    <source>
        <dbReference type="ARBA" id="ARBA00004123"/>
    </source>
</evidence>
<feature type="region of interest" description="Disordered" evidence="11">
    <location>
        <begin position="1"/>
        <end position="46"/>
    </location>
</feature>
<dbReference type="GO" id="GO:0008270">
    <property type="term" value="F:zinc ion binding"/>
    <property type="evidence" value="ECO:0007669"/>
    <property type="project" value="UniProtKB-KW"/>
</dbReference>
<dbReference type="AlphaFoldDB" id="A0A0V0JBV4"/>
<keyword evidence="8" id="KW-0804">Transcription</keyword>
<gene>
    <name evidence="14" type="ORF">TR144041</name>
</gene>
<keyword evidence="6" id="KW-0862">Zinc</keyword>
<keyword evidence="9" id="KW-0539">Nucleus</keyword>
<dbReference type="InterPro" id="IPR034078">
    <property type="entry name" value="NFX1_fam"/>
</dbReference>
<dbReference type="PANTHER" id="PTHR12360:SF12">
    <property type="entry name" value="TRANSCRIPTIONAL REPRESSOR NF-X1"/>
    <property type="match status" value="1"/>
</dbReference>
<dbReference type="CDD" id="cd06008">
    <property type="entry name" value="NF-X1-zinc-finger"/>
    <property type="match status" value="4"/>
</dbReference>
<reference evidence="14" key="1">
    <citation type="submission" date="2016-01" db="EMBL/GenBank/DDBJ databases">
        <title>Reference transcriptome for the parasite Schistocephalus solidus: insights into the molecular evolution of parasitism.</title>
        <authorList>
            <person name="Hebert F.O."/>
            <person name="Grambauer S."/>
            <person name="Barber I."/>
            <person name="Landry C.R."/>
            <person name="Aubin-Horth N."/>
        </authorList>
    </citation>
    <scope>NUCLEOTIDE SEQUENCE</scope>
</reference>
<dbReference type="SUPFAM" id="SSF57850">
    <property type="entry name" value="RING/U-box"/>
    <property type="match status" value="1"/>
</dbReference>
<evidence type="ECO:0000256" key="8">
    <source>
        <dbReference type="ARBA" id="ARBA00023163"/>
    </source>
</evidence>
<dbReference type="Pfam" id="PF01422">
    <property type="entry name" value="zf-NF-X1"/>
    <property type="match status" value="4"/>
</dbReference>
<accession>A0A0V0JBV4</accession>
<dbReference type="PANTHER" id="PTHR12360">
    <property type="entry name" value="NUCLEAR TRANSCRIPTION FACTOR, X-BOX BINDING 1 NFX1"/>
    <property type="match status" value="1"/>
</dbReference>
<evidence type="ECO:0000256" key="2">
    <source>
        <dbReference type="ARBA" id="ARBA00007269"/>
    </source>
</evidence>
<name>A0A0V0JBV4_SCHSO</name>
<feature type="domain" description="PHD-type" evidence="12">
    <location>
        <begin position="181"/>
        <end position="245"/>
    </location>
</feature>
<keyword evidence="3" id="KW-0479">Metal-binding</keyword>
<evidence type="ECO:0000259" key="12">
    <source>
        <dbReference type="PROSITE" id="PS50016"/>
    </source>
</evidence>
<dbReference type="GO" id="GO:0005634">
    <property type="term" value="C:nucleus"/>
    <property type="evidence" value="ECO:0007669"/>
    <property type="project" value="UniProtKB-SubCell"/>
</dbReference>
<dbReference type="InterPro" id="IPR019787">
    <property type="entry name" value="Znf_PHD-finger"/>
</dbReference>
<evidence type="ECO:0000259" key="13">
    <source>
        <dbReference type="PROSITE" id="PS50089"/>
    </source>
</evidence>
<evidence type="ECO:0000256" key="5">
    <source>
        <dbReference type="ARBA" id="ARBA00022771"/>
    </source>
</evidence>
<evidence type="ECO:0000256" key="6">
    <source>
        <dbReference type="ARBA" id="ARBA00022833"/>
    </source>
</evidence>
<dbReference type="EMBL" id="GEEE01000014">
    <property type="protein sequence ID" value="JAP63211.1"/>
    <property type="molecule type" value="Transcribed_RNA"/>
</dbReference>
<evidence type="ECO:0000256" key="9">
    <source>
        <dbReference type="ARBA" id="ARBA00023242"/>
    </source>
</evidence>
<dbReference type="GO" id="GO:0000981">
    <property type="term" value="F:DNA-binding transcription factor activity, RNA polymerase II-specific"/>
    <property type="evidence" value="ECO:0007669"/>
    <property type="project" value="TreeGrafter"/>
</dbReference>
<sequence length="634" mass="70277">TKITLNMRAAMGPSVAGGSGSAGSSVEQPMTQSFQESSYRSGRREIGLSRGAQRYIDEYSYTNPQRGNSARDGRHVYTNQASNSFQETDISNRHFRGFHQNKPHSRRGYSQSFRGRISGKRKLTGRDFASTEVALDTIDTSRDSVTGKHGQTLSETENTLSAKFSNLCLRESLIEKLRCGQYSCLICLCSILPRDEIWSCDDCYHMYHLKCMTDWALSAKLDKQNSSEKISTPKNTWHCPTCQKEHSSANKPLIYRCFCGRKIRPEYHPGQTTIPHGCDEICGKQRKPKETEEGVQACPHACTELCHPGPCPPCVSTVNLSCPCGRVVRRARCGERPPSPCGARCTRVYKTPSVCEQTKCAFGGHPCPDVCHFDDCPPCPQLIKAVCYCGRVDELTICGGEKAKRYHLEGVDPLEDDLDACDLACLSEADAAFARPYSALNRALFVGTVFSCEQACGRMLNCRHHRCQALCHPGDCQPCQLLPAFCLTCPCGRVPLSKLTMSGDPHGDRTRCTDPVPVCPNVCDRPNPVCGHPCPAKCHAGECPPCKLTTKITCRCGRSTKEVTCSEFAAQMASSGASQMTCERICRKKKNMRPPQMQKSVLRYGHTCLHGDMRSDTGLWKAHLRRSLPLWSLW</sequence>
<evidence type="ECO:0000313" key="14">
    <source>
        <dbReference type="EMBL" id="JAP63211.1"/>
    </source>
</evidence>
<dbReference type="InterPro" id="IPR000967">
    <property type="entry name" value="Znf_NFX1"/>
</dbReference>
<comment type="similarity">
    <text evidence="2">Belongs to the NFX1 family.</text>
</comment>
<feature type="compositionally biased region" description="Polar residues" evidence="11">
    <location>
        <begin position="26"/>
        <end position="40"/>
    </location>
</feature>
<feature type="domain" description="RING-type" evidence="13">
    <location>
        <begin position="184"/>
        <end position="243"/>
    </location>
</feature>
<comment type="subcellular location">
    <subcellularLocation>
        <location evidence="1">Nucleus</location>
    </subcellularLocation>
</comment>
<evidence type="ECO:0000256" key="7">
    <source>
        <dbReference type="ARBA" id="ARBA00023015"/>
    </source>
</evidence>
<dbReference type="PROSITE" id="PS50016">
    <property type="entry name" value="ZF_PHD_2"/>
    <property type="match status" value="1"/>
</dbReference>
<evidence type="ECO:0000256" key="4">
    <source>
        <dbReference type="ARBA" id="ARBA00022737"/>
    </source>
</evidence>
<keyword evidence="4" id="KW-0677">Repeat</keyword>
<proteinExistence type="inferred from homology"/>
<evidence type="ECO:0000256" key="10">
    <source>
        <dbReference type="PROSITE-ProRule" id="PRU00175"/>
    </source>
</evidence>
<dbReference type="SMART" id="SM00438">
    <property type="entry name" value="ZnF_NFX"/>
    <property type="match status" value="4"/>
</dbReference>